<comment type="caution">
    <text evidence="1">The sequence shown here is derived from an EMBL/GenBank/DDBJ whole genome shotgun (WGS) entry which is preliminary data.</text>
</comment>
<keyword evidence="2" id="KW-1185">Reference proteome</keyword>
<dbReference type="EMBL" id="JAKELL010000221">
    <property type="protein sequence ID" value="KAH8978494.1"/>
    <property type="molecule type" value="Genomic_DNA"/>
</dbReference>
<gene>
    <name evidence="1" type="ORF">EDB92DRAFT_1909434</name>
</gene>
<dbReference type="Gene3D" id="3.40.50.200">
    <property type="entry name" value="Peptidase S8/S53 domain"/>
    <property type="match status" value="1"/>
</dbReference>
<organism evidence="1 2">
    <name type="scientific">Lactarius akahatsu</name>
    <dbReference type="NCBI Taxonomy" id="416441"/>
    <lineage>
        <taxon>Eukaryota</taxon>
        <taxon>Fungi</taxon>
        <taxon>Dikarya</taxon>
        <taxon>Basidiomycota</taxon>
        <taxon>Agaricomycotina</taxon>
        <taxon>Agaricomycetes</taxon>
        <taxon>Russulales</taxon>
        <taxon>Russulaceae</taxon>
        <taxon>Lactarius</taxon>
    </lineage>
</organism>
<dbReference type="GO" id="GO:0006508">
    <property type="term" value="P:proteolysis"/>
    <property type="evidence" value="ECO:0007669"/>
    <property type="project" value="InterPro"/>
</dbReference>
<evidence type="ECO:0000313" key="2">
    <source>
        <dbReference type="Proteomes" id="UP001201163"/>
    </source>
</evidence>
<proteinExistence type="predicted"/>
<dbReference type="PANTHER" id="PTHR14218">
    <property type="entry name" value="PROTEASE S8 TRIPEPTIDYL PEPTIDASE I CLN2"/>
    <property type="match status" value="1"/>
</dbReference>
<feature type="non-terminal residue" evidence="1">
    <location>
        <position position="1"/>
    </location>
</feature>
<dbReference type="GO" id="GO:0004252">
    <property type="term" value="F:serine-type endopeptidase activity"/>
    <property type="evidence" value="ECO:0007669"/>
    <property type="project" value="InterPro"/>
</dbReference>
<evidence type="ECO:0000313" key="1">
    <source>
        <dbReference type="EMBL" id="KAH8978494.1"/>
    </source>
</evidence>
<dbReference type="GO" id="GO:0008240">
    <property type="term" value="F:tripeptidyl-peptidase activity"/>
    <property type="evidence" value="ECO:0007669"/>
    <property type="project" value="TreeGrafter"/>
</dbReference>
<accession>A0AAD4L545</accession>
<dbReference type="Proteomes" id="UP001201163">
    <property type="component" value="Unassembled WGS sequence"/>
</dbReference>
<dbReference type="InterPro" id="IPR050819">
    <property type="entry name" value="Tripeptidyl-peptidase_I"/>
</dbReference>
<name>A0AAD4L545_9AGAM</name>
<dbReference type="PANTHER" id="PTHR14218:SF15">
    <property type="entry name" value="TRIPEPTIDYL-PEPTIDASE 1"/>
    <property type="match status" value="1"/>
</dbReference>
<reference evidence="1" key="1">
    <citation type="submission" date="2022-01" db="EMBL/GenBank/DDBJ databases">
        <title>Comparative genomics reveals a dynamic genome evolution in the ectomycorrhizal milk-cap (Lactarius) mushrooms.</title>
        <authorList>
            <consortium name="DOE Joint Genome Institute"/>
            <person name="Lebreton A."/>
            <person name="Tang N."/>
            <person name="Kuo A."/>
            <person name="LaButti K."/>
            <person name="Drula E."/>
            <person name="Barry K."/>
            <person name="Clum A."/>
            <person name="Lipzen A."/>
            <person name="Mousain D."/>
            <person name="Ng V."/>
            <person name="Wang R."/>
            <person name="Wang X."/>
            <person name="Dai Y."/>
            <person name="Henrissat B."/>
            <person name="Grigoriev I.V."/>
            <person name="Guerin-Laguette A."/>
            <person name="Yu F."/>
            <person name="Martin F.M."/>
        </authorList>
    </citation>
    <scope>NUCLEOTIDE SEQUENCE</scope>
    <source>
        <strain evidence="1">QP</strain>
    </source>
</reference>
<dbReference type="InterPro" id="IPR036852">
    <property type="entry name" value="Peptidase_S8/S53_dom_sf"/>
</dbReference>
<evidence type="ECO:0008006" key="3">
    <source>
        <dbReference type="Google" id="ProtNLM"/>
    </source>
</evidence>
<protein>
    <recommendedName>
        <fullName evidence="3">Subtilisin</fullName>
    </recommendedName>
</protein>
<dbReference type="AlphaFoldDB" id="A0AAD4L545"/>
<sequence>KNRPALGFLNPWLYGIASQGFNDITSGSNPGCDTDGFSAVPGWDPVTGLGTLIFRDCCKGFPSP</sequence>
<dbReference type="SUPFAM" id="SSF52743">
    <property type="entry name" value="Subtilisin-like"/>
    <property type="match status" value="1"/>
</dbReference>
<feature type="non-terminal residue" evidence="1">
    <location>
        <position position="64"/>
    </location>
</feature>